<dbReference type="AlphaFoldDB" id="A0A512CXS2"/>
<sequence length="94" mass="10498">MDAFWTIYGVVVFTFFIALIGRFVIDWVQVLARSWRPSGVVLVLAEAVYTVTDPPLRALRKVIPSPNLGGVRLDLSFLVLMLLTSLALNVPSFF</sequence>
<feature type="transmembrane region" description="Helical" evidence="1">
    <location>
        <begin position="71"/>
        <end position="90"/>
    </location>
</feature>
<dbReference type="OrthoDB" id="3216131at2"/>
<evidence type="ECO:0000313" key="3">
    <source>
        <dbReference type="Proteomes" id="UP000321534"/>
    </source>
</evidence>
<dbReference type="InterPro" id="IPR003425">
    <property type="entry name" value="CCB3/YggT"/>
</dbReference>
<keyword evidence="1" id="KW-1133">Transmembrane helix</keyword>
<name>A0A512CXS2_9MICO</name>
<dbReference type="GO" id="GO:0016020">
    <property type="term" value="C:membrane"/>
    <property type="evidence" value="ECO:0007669"/>
    <property type="project" value="InterPro"/>
</dbReference>
<dbReference type="Pfam" id="PF02325">
    <property type="entry name" value="CCB3_YggT"/>
    <property type="match status" value="1"/>
</dbReference>
<gene>
    <name evidence="2" type="ORF">TAE01_08260</name>
</gene>
<comment type="caution">
    <text evidence="2">The sequence shown here is derived from an EMBL/GenBank/DDBJ whole genome shotgun (WGS) entry which is preliminary data.</text>
</comment>
<accession>A0A512CXS2</accession>
<proteinExistence type="predicted"/>
<protein>
    <submittedName>
        <fullName evidence="2">Membrane protein</fullName>
    </submittedName>
</protein>
<evidence type="ECO:0000313" key="2">
    <source>
        <dbReference type="EMBL" id="GEO29016.1"/>
    </source>
</evidence>
<dbReference type="EMBL" id="BJYX01000003">
    <property type="protein sequence ID" value="GEO29016.1"/>
    <property type="molecule type" value="Genomic_DNA"/>
</dbReference>
<keyword evidence="1" id="KW-0812">Transmembrane</keyword>
<dbReference type="Proteomes" id="UP000321534">
    <property type="component" value="Unassembled WGS sequence"/>
</dbReference>
<keyword evidence="1" id="KW-0472">Membrane</keyword>
<dbReference type="RefSeq" id="WP_045193091.1">
    <property type="nucleotide sequence ID" value="NZ_BAAARO010000008.1"/>
</dbReference>
<organism evidence="2 3">
    <name type="scientific">Terrabacter aerolatus</name>
    <dbReference type="NCBI Taxonomy" id="422442"/>
    <lineage>
        <taxon>Bacteria</taxon>
        <taxon>Bacillati</taxon>
        <taxon>Actinomycetota</taxon>
        <taxon>Actinomycetes</taxon>
        <taxon>Micrococcales</taxon>
        <taxon>Intrasporangiaceae</taxon>
        <taxon>Terrabacter</taxon>
    </lineage>
</organism>
<feature type="transmembrane region" description="Helical" evidence="1">
    <location>
        <begin position="6"/>
        <end position="25"/>
    </location>
</feature>
<reference evidence="2 3" key="1">
    <citation type="submission" date="2019-07" db="EMBL/GenBank/DDBJ databases">
        <title>Whole genome shotgun sequence of Terrabacter aerolatus NBRC 106305.</title>
        <authorList>
            <person name="Hosoyama A."/>
            <person name="Uohara A."/>
            <person name="Ohji S."/>
            <person name="Ichikawa N."/>
        </authorList>
    </citation>
    <scope>NUCLEOTIDE SEQUENCE [LARGE SCALE GENOMIC DNA]</scope>
    <source>
        <strain evidence="2 3">NBRC 106305</strain>
    </source>
</reference>
<evidence type="ECO:0000256" key="1">
    <source>
        <dbReference type="SAM" id="Phobius"/>
    </source>
</evidence>
<keyword evidence="3" id="KW-1185">Reference proteome</keyword>